<accession>A0AAV3UXN4</accession>
<feature type="domain" description="Glycosyltransferase 2-like" evidence="1">
    <location>
        <begin position="14"/>
        <end position="148"/>
    </location>
</feature>
<comment type="caution">
    <text evidence="2">The sequence shown here is derived from an EMBL/GenBank/DDBJ whole genome shotgun (WGS) entry which is preliminary data.</text>
</comment>
<dbReference type="Gene3D" id="3.90.550.10">
    <property type="entry name" value="Spore Coat Polysaccharide Biosynthesis Protein SpsA, Chain A"/>
    <property type="match status" value="1"/>
</dbReference>
<keyword evidence="2" id="KW-0808">Transferase</keyword>
<dbReference type="RefSeq" id="WP_007989066.1">
    <property type="nucleotide sequence ID" value="NZ_BAEM01000034.1"/>
</dbReference>
<evidence type="ECO:0000313" key="2">
    <source>
        <dbReference type="EMBL" id="GAC10809.1"/>
    </source>
</evidence>
<proteinExistence type="predicted"/>
<dbReference type="Proteomes" id="UP000006320">
    <property type="component" value="Unassembled WGS sequence"/>
</dbReference>
<dbReference type="InterPro" id="IPR050834">
    <property type="entry name" value="Glycosyltransf_2"/>
</dbReference>
<organism evidence="2 3">
    <name type="scientific">Paraglaciecola chathamensis S18K6</name>
    <dbReference type="NCBI Taxonomy" id="1127672"/>
    <lineage>
        <taxon>Bacteria</taxon>
        <taxon>Pseudomonadati</taxon>
        <taxon>Pseudomonadota</taxon>
        <taxon>Gammaproteobacteria</taxon>
        <taxon>Alteromonadales</taxon>
        <taxon>Alteromonadaceae</taxon>
        <taxon>Paraglaciecola</taxon>
    </lineage>
</organism>
<sequence length="305" mass="33855">MNPKCIDQEKLDVSIVVPVFNRYERLQIVVDSLMSQDFTGSYEIVIVDDGSTDGTGNNLHDVDGKIRVIRQENQGAAAARHTGVAHAKGDIVVFNDSDDIAYPDKLQVLFDALQANPLCVAAIAVVKNPSKVDWSAPLWVKEMDGSYLVNNAPLDHFFDNYYPIAAAMNIAVKRDIAFFASKESEYYRAANDFHFQFKVATKGAIVCVSKITNEYFVGQGITTVQGIHTQAAYALISLADNYSALGKPPQFALSVQKRIENGSSHVLKPLLKSRKFGLLFAVCKNMLRYSRLKQIPRTVWWAISS</sequence>
<dbReference type="EMBL" id="BAEM01000034">
    <property type="protein sequence ID" value="GAC10809.1"/>
    <property type="molecule type" value="Genomic_DNA"/>
</dbReference>
<dbReference type="SUPFAM" id="SSF53448">
    <property type="entry name" value="Nucleotide-diphospho-sugar transferases"/>
    <property type="match status" value="1"/>
</dbReference>
<gene>
    <name evidence="2" type="primary">migA</name>
    <name evidence="2" type="ORF">GCHA_2866</name>
</gene>
<dbReference type="PANTHER" id="PTHR43685">
    <property type="entry name" value="GLYCOSYLTRANSFERASE"/>
    <property type="match status" value="1"/>
</dbReference>
<name>A0AAV3UXN4_9ALTE</name>
<evidence type="ECO:0000259" key="1">
    <source>
        <dbReference type="Pfam" id="PF00535"/>
    </source>
</evidence>
<dbReference type="InterPro" id="IPR001173">
    <property type="entry name" value="Glyco_trans_2-like"/>
</dbReference>
<dbReference type="PANTHER" id="PTHR43685:SF3">
    <property type="entry name" value="SLR2126 PROTEIN"/>
    <property type="match status" value="1"/>
</dbReference>
<dbReference type="InterPro" id="IPR029044">
    <property type="entry name" value="Nucleotide-diphossugar_trans"/>
</dbReference>
<dbReference type="Pfam" id="PF00535">
    <property type="entry name" value="Glycos_transf_2"/>
    <property type="match status" value="1"/>
</dbReference>
<reference evidence="2 3" key="1">
    <citation type="journal article" date="2017" name="Antonie Van Leeuwenhoek">
        <title>Rhizobium rhizosphaerae sp. nov., a novel species isolated from rice rhizosphere.</title>
        <authorList>
            <person name="Zhao J.J."/>
            <person name="Zhang J."/>
            <person name="Zhang R.J."/>
            <person name="Zhang C.W."/>
            <person name="Yin H.Q."/>
            <person name="Zhang X.X."/>
        </authorList>
    </citation>
    <scope>NUCLEOTIDE SEQUENCE [LARGE SCALE GENOMIC DNA]</scope>
    <source>
        <strain evidence="2 3">S18K6</strain>
    </source>
</reference>
<evidence type="ECO:0000313" key="3">
    <source>
        <dbReference type="Proteomes" id="UP000006320"/>
    </source>
</evidence>
<dbReference type="EC" id="2.4.1.-" evidence="2"/>
<keyword evidence="2" id="KW-0328">Glycosyltransferase</keyword>
<dbReference type="AlphaFoldDB" id="A0AAV3UXN4"/>
<protein>
    <submittedName>
        <fullName evidence="2">Alpha-1,6-rhamnosyltransferase</fullName>
        <ecNumber evidence="2">2.4.1.-</ecNumber>
    </submittedName>
</protein>
<dbReference type="CDD" id="cd00761">
    <property type="entry name" value="Glyco_tranf_GTA_type"/>
    <property type="match status" value="1"/>
</dbReference>
<dbReference type="GO" id="GO:0016757">
    <property type="term" value="F:glycosyltransferase activity"/>
    <property type="evidence" value="ECO:0007669"/>
    <property type="project" value="UniProtKB-KW"/>
</dbReference>